<dbReference type="NCBIfam" id="TIGR02601">
    <property type="entry name" value="autotrns_rpt"/>
    <property type="match status" value="1"/>
</dbReference>
<evidence type="ECO:0000313" key="3">
    <source>
        <dbReference type="EMBL" id="MBB6048738.1"/>
    </source>
</evidence>
<sequence length="1129" mass="110905">MIFRSRATLLASLGIAVVSLGIGDAHAADLTWDNGSGDFLWNTSSLNWTGAAWVNAPINGAIFGATGAGTVSVASPVVVDSLNVTGGAYSFNGGGSLIFGAGSSTQTTGVVNVASGLTTQISIPITSTVGFQKIGAGVLELSGAGNFSGGIPLTSNGNLRADVIVGGTTGNIAAGTLRLLNSSVLPSSTRVSIANGYLDIGSNNLTLSQLTFVNQTSSAAWNTTLNANNGVVGSGTLRVLGDINVIGVTGNNFGNSIAANLDLGGGTQLVRVGVSSSFGLNTALMFTGSLSNGSLLKMPGYTFAGTYGSIDGISLFGNNTYTGSTVLNSGTNVITGTNATTSLKIAGIGGPGGSQAILQGANGSLQSATRIQAFAAGTFVIDNNAASGASGNNAPNIPAAQNNDRIRDDATIELRDGNLIYRGLLNATASETFGALTVSGGHNVVNIITGAGAAGSGTGSATLTVNGNLTLAPRATMVIGNTSLGGVSKLFVNGTLPAADSTGILPRMVGTNDFLTYNAATGFTPFTAYATDFSTPGTNVTRAAASTIGNANINALKTTATFTTTIGTGNTLSVASGMLFSQSGTHTLAGGTVAFGATPGVLFGSTTFGATGFPTAITGTQGIIVANGTANFTTNANLSGLTGPLTVSSNGATATLATSTFTGPIDVRAGTLNLNTSQTGAGLGAITLGVAQNDSNLLGTVPTLSFSGAGANATFDRPLIVDNGAQNLAGDALPFSMMARLTPLSNTTGSQTWNGNITLNSPVNLQGGGGGGTGATNFTGTISGSSAFFIPNGRVSFTSTSVLSNAGGFTLGNSGNTMIADFQGTATGNAPLTINGGNNNVVSYGSATSLPGGTITVQNASGSTAPTLTPTSSSTLGNTIQLNGDANANVASGLSATWAGPLQGTGTLNKNTGTGTLALTSNASTHTGAINVNAGTLLVNGTLATSTSALTVGAAGTLGGSGIINRPVNVSGTVSPGSSPGILTVNGNVGFSAGSTFFAELTSNLVGVGYDQLAVNGTVGLGSANLALNLTFAPTATQSFFLLTNDGTDAITGTFNGLTEGAPVSATFSGTTYTGRISYLGNSTTNATSGGNDVVLYNFTAASSTAPEPGTLVLLTLGTLGLLIAPRRK</sequence>
<accession>A0A7W9W4P2</accession>
<keyword evidence="4" id="KW-1185">Reference proteome</keyword>
<name>A0A7W9W4P2_ARMRO</name>
<dbReference type="Proteomes" id="UP000520814">
    <property type="component" value="Unassembled WGS sequence"/>
</dbReference>
<keyword evidence="1 2" id="KW-0732">Signal</keyword>
<evidence type="ECO:0000313" key="4">
    <source>
        <dbReference type="Proteomes" id="UP000520814"/>
    </source>
</evidence>
<gene>
    <name evidence="3" type="ORF">HNQ39_000500</name>
</gene>
<feature type="signal peptide" evidence="2">
    <location>
        <begin position="1"/>
        <end position="27"/>
    </location>
</feature>
<feature type="chain" id="PRO_5031366454" evidence="2">
    <location>
        <begin position="28"/>
        <end position="1129"/>
    </location>
</feature>
<evidence type="ECO:0000256" key="1">
    <source>
        <dbReference type="ARBA" id="ARBA00022729"/>
    </source>
</evidence>
<proteinExistence type="predicted"/>
<comment type="caution">
    <text evidence="3">The sequence shown here is derived from an EMBL/GenBank/DDBJ whole genome shotgun (WGS) entry which is preliminary data.</text>
</comment>
<dbReference type="RefSeq" id="WP_184192373.1">
    <property type="nucleotide sequence ID" value="NZ_JACHGW010000001.1"/>
</dbReference>
<organism evidence="3 4">
    <name type="scientific">Armatimonas rosea</name>
    <dbReference type="NCBI Taxonomy" id="685828"/>
    <lineage>
        <taxon>Bacteria</taxon>
        <taxon>Bacillati</taxon>
        <taxon>Armatimonadota</taxon>
        <taxon>Armatimonadia</taxon>
        <taxon>Armatimonadales</taxon>
        <taxon>Armatimonadaceae</taxon>
        <taxon>Armatimonas</taxon>
    </lineage>
</organism>
<reference evidence="3 4" key="1">
    <citation type="submission" date="2020-08" db="EMBL/GenBank/DDBJ databases">
        <title>Genomic Encyclopedia of Type Strains, Phase IV (KMG-IV): sequencing the most valuable type-strain genomes for metagenomic binning, comparative biology and taxonomic classification.</title>
        <authorList>
            <person name="Goeker M."/>
        </authorList>
    </citation>
    <scope>NUCLEOTIDE SEQUENCE [LARGE SCALE GENOMIC DNA]</scope>
    <source>
        <strain evidence="3 4">DSM 23562</strain>
    </source>
</reference>
<protein>
    <submittedName>
        <fullName evidence="3">Autotransporter-associated beta strand protein</fullName>
    </submittedName>
</protein>
<evidence type="ECO:0000256" key="2">
    <source>
        <dbReference type="SAM" id="SignalP"/>
    </source>
</evidence>
<dbReference type="EMBL" id="JACHGW010000001">
    <property type="protein sequence ID" value="MBB6048738.1"/>
    <property type="molecule type" value="Genomic_DNA"/>
</dbReference>
<dbReference type="AlphaFoldDB" id="A0A7W9W4P2"/>
<dbReference type="InterPro" id="IPR013425">
    <property type="entry name" value="Autotrns_rpt"/>
</dbReference>